<dbReference type="SUPFAM" id="SSF55729">
    <property type="entry name" value="Acyl-CoA N-acyltransferases (Nat)"/>
    <property type="match status" value="1"/>
</dbReference>
<dbReference type="Proteomes" id="UP000245667">
    <property type="component" value="Unassembled WGS sequence"/>
</dbReference>
<dbReference type="CDD" id="cd04301">
    <property type="entry name" value="NAT_SF"/>
    <property type="match status" value="1"/>
</dbReference>
<sequence>MIKIVKATIKNLFEVAPLFDQYRVFYKQESDIEGARMFLTERLNKNESIIFLAYYQNKPAGFVQLYPMFSSVSMQHSYVLNDLFVEEVFRNKQIGGALLGKAKEFCLANRAKGLALETDVDNPAQKLYEKLNWVKDVDCFHYFWTAK</sequence>
<dbReference type="OrthoDB" id="9792929at2"/>
<dbReference type="RefSeq" id="WP_109650277.1">
    <property type="nucleotide sequence ID" value="NZ_JACWLN010000004.1"/>
</dbReference>
<evidence type="ECO:0000313" key="3">
    <source>
        <dbReference type="EMBL" id="PWK23549.1"/>
    </source>
</evidence>
<evidence type="ECO:0000313" key="2">
    <source>
        <dbReference type="EMBL" id="MBD1261209.1"/>
    </source>
</evidence>
<dbReference type="AlphaFoldDB" id="A0A316E274"/>
<protein>
    <submittedName>
        <fullName evidence="2">GNAT family N-acetyltransferase</fullName>
    </submittedName>
    <submittedName>
        <fullName evidence="3">Ribosomal protein S18 acetylase RimI-like enzyme</fullName>
    </submittedName>
</protein>
<dbReference type="Proteomes" id="UP000651837">
    <property type="component" value="Unassembled WGS sequence"/>
</dbReference>
<organism evidence="3 4">
    <name type="scientific">Maribacter polysiphoniae</name>
    <dbReference type="NCBI Taxonomy" id="429344"/>
    <lineage>
        <taxon>Bacteria</taxon>
        <taxon>Pseudomonadati</taxon>
        <taxon>Bacteroidota</taxon>
        <taxon>Flavobacteriia</taxon>
        <taxon>Flavobacteriales</taxon>
        <taxon>Flavobacteriaceae</taxon>
        <taxon>Maribacter</taxon>
    </lineage>
</organism>
<dbReference type="EMBL" id="QGGQ01000004">
    <property type="protein sequence ID" value="PWK23549.1"/>
    <property type="molecule type" value="Genomic_DNA"/>
</dbReference>
<dbReference type="PROSITE" id="PS51186">
    <property type="entry name" value="GNAT"/>
    <property type="match status" value="1"/>
</dbReference>
<proteinExistence type="predicted"/>
<keyword evidence="3" id="KW-0689">Ribosomal protein</keyword>
<comment type="caution">
    <text evidence="3">The sequence shown here is derived from an EMBL/GenBank/DDBJ whole genome shotgun (WGS) entry which is preliminary data.</text>
</comment>
<reference evidence="3 4" key="1">
    <citation type="submission" date="2018-05" db="EMBL/GenBank/DDBJ databases">
        <title>Genomic Encyclopedia of Archaeal and Bacterial Type Strains, Phase II (KMG-II): from individual species to whole genera.</title>
        <authorList>
            <person name="Goeker M."/>
        </authorList>
    </citation>
    <scope>NUCLEOTIDE SEQUENCE [LARGE SCALE GENOMIC DNA]</scope>
    <source>
        <strain evidence="3 4">DSM 23514</strain>
    </source>
</reference>
<dbReference type="GO" id="GO:0005840">
    <property type="term" value="C:ribosome"/>
    <property type="evidence" value="ECO:0007669"/>
    <property type="project" value="UniProtKB-KW"/>
</dbReference>
<feature type="domain" description="N-acetyltransferase" evidence="1">
    <location>
        <begin position="2"/>
        <end position="147"/>
    </location>
</feature>
<gene>
    <name evidence="2" type="ORF">HZY62_11455</name>
    <name evidence="3" type="ORF">LX92_02115</name>
</gene>
<dbReference type="InterPro" id="IPR016181">
    <property type="entry name" value="Acyl_CoA_acyltransferase"/>
</dbReference>
<evidence type="ECO:0000313" key="4">
    <source>
        <dbReference type="Proteomes" id="UP000245667"/>
    </source>
</evidence>
<reference evidence="2 5" key="2">
    <citation type="submission" date="2020-07" db="EMBL/GenBank/DDBJ databases">
        <title>The draft genome sequence of Maribacter polysiphoniae KCTC 22021.</title>
        <authorList>
            <person name="Mu L."/>
        </authorList>
    </citation>
    <scope>NUCLEOTIDE SEQUENCE [LARGE SCALE GENOMIC DNA]</scope>
    <source>
        <strain evidence="2 5">KCTC 22021</strain>
    </source>
</reference>
<name>A0A316E274_9FLAO</name>
<dbReference type="InterPro" id="IPR000182">
    <property type="entry name" value="GNAT_dom"/>
</dbReference>
<evidence type="ECO:0000313" key="5">
    <source>
        <dbReference type="Proteomes" id="UP000651837"/>
    </source>
</evidence>
<keyword evidence="5" id="KW-1185">Reference proteome</keyword>
<keyword evidence="3" id="KW-0687">Ribonucleoprotein</keyword>
<accession>A0A316E274</accession>
<dbReference type="Gene3D" id="3.40.630.30">
    <property type="match status" value="1"/>
</dbReference>
<dbReference type="GO" id="GO:0016747">
    <property type="term" value="F:acyltransferase activity, transferring groups other than amino-acyl groups"/>
    <property type="evidence" value="ECO:0007669"/>
    <property type="project" value="InterPro"/>
</dbReference>
<evidence type="ECO:0000259" key="1">
    <source>
        <dbReference type="PROSITE" id="PS51186"/>
    </source>
</evidence>
<dbReference type="EMBL" id="JACWLN010000004">
    <property type="protein sequence ID" value="MBD1261209.1"/>
    <property type="molecule type" value="Genomic_DNA"/>
</dbReference>
<dbReference type="Pfam" id="PF00583">
    <property type="entry name" value="Acetyltransf_1"/>
    <property type="match status" value="1"/>
</dbReference>